<dbReference type="EMBL" id="JACCCC010000001">
    <property type="protein sequence ID" value="NYE48018.1"/>
    <property type="molecule type" value="Genomic_DNA"/>
</dbReference>
<protein>
    <submittedName>
        <fullName evidence="5">DNA polymerase-3 subunit epsilon</fullName>
        <ecNumber evidence="5">2.7.7.7</ecNumber>
    </submittedName>
</protein>
<evidence type="ECO:0000256" key="3">
    <source>
        <dbReference type="ARBA" id="ARBA00022839"/>
    </source>
</evidence>
<dbReference type="GO" id="GO:0003676">
    <property type="term" value="F:nucleic acid binding"/>
    <property type="evidence" value="ECO:0007669"/>
    <property type="project" value="InterPro"/>
</dbReference>
<gene>
    <name evidence="5" type="ORF">HDA32_003138</name>
</gene>
<dbReference type="SUPFAM" id="SSF52113">
    <property type="entry name" value="BRCT domain"/>
    <property type="match status" value="1"/>
</dbReference>
<dbReference type="CDD" id="cd06127">
    <property type="entry name" value="DEDDh"/>
    <property type="match status" value="1"/>
</dbReference>
<accession>A0A852TVQ8</accession>
<evidence type="ECO:0000313" key="6">
    <source>
        <dbReference type="Proteomes" id="UP000589036"/>
    </source>
</evidence>
<dbReference type="GO" id="GO:0008408">
    <property type="term" value="F:3'-5' exonuclease activity"/>
    <property type="evidence" value="ECO:0007669"/>
    <property type="project" value="TreeGrafter"/>
</dbReference>
<dbReference type="InterPro" id="IPR013520">
    <property type="entry name" value="Ribonucl_H"/>
</dbReference>
<dbReference type="FunFam" id="3.30.420.10:FF:000045">
    <property type="entry name" value="3'-5' exonuclease DinG"/>
    <property type="match status" value="1"/>
</dbReference>
<dbReference type="SUPFAM" id="SSF53098">
    <property type="entry name" value="Ribonuclease H-like"/>
    <property type="match status" value="1"/>
</dbReference>
<reference evidence="5 6" key="1">
    <citation type="submission" date="2020-07" db="EMBL/GenBank/DDBJ databases">
        <title>Sequencing the genomes of 1000 actinobacteria strains.</title>
        <authorList>
            <person name="Klenk H.-P."/>
        </authorList>
    </citation>
    <scope>NUCLEOTIDE SEQUENCE [LARGE SCALE GENOMIC DNA]</scope>
    <source>
        <strain evidence="5 6">CXB654</strain>
    </source>
</reference>
<dbReference type="Gene3D" id="3.40.50.10190">
    <property type="entry name" value="BRCT domain"/>
    <property type="match status" value="1"/>
</dbReference>
<evidence type="ECO:0000259" key="4">
    <source>
        <dbReference type="SMART" id="SM00479"/>
    </source>
</evidence>
<evidence type="ECO:0000256" key="1">
    <source>
        <dbReference type="ARBA" id="ARBA00022722"/>
    </source>
</evidence>
<dbReference type="GO" id="GO:0005829">
    <property type="term" value="C:cytosol"/>
    <property type="evidence" value="ECO:0007669"/>
    <property type="project" value="TreeGrafter"/>
</dbReference>
<feature type="domain" description="Exonuclease" evidence="4">
    <location>
        <begin position="3"/>
        <end position="171"/>
    </location>
</feature>
<keyword evidence="5" id="KW-0808">Transferase</keyword>
<evidence type="ECO:0000256" key="2">
    <source>
        <dbReference type="ARBA" id="ARBA00022801"/>
    </source>
</evidence>
<dbReference type="InterPro" id="IPR012337">
    <property type="entry name" value="RNaseH-like_sf"/>
</dbReference>
<dbReference type="InterPro" id="IPR036397">
    <property type="entry name" value="RNaseH_sf"/>
</dbReference>
<keyword evidence="1" id="KW-0540">Nuclease</keyword>
<dbReference type="EC" id="2.7.7.7" evidence="5"/>
<dbReference type="Pfam" id="PF00929">
    <property type="entry name" value="RNase_T"/>
    <property type="match status" value="1"/>
</dbReference>
<sequence>MTGYAVVDVETTGITPAGRHRVVEIAVVHLDESGASTTEWTTLINPHRDLGAGHIHRIRARDVRNAPEFQHVAGELADLLTGRVVVAHNLAFDTRFLVAEYARMSIDVPLATTTGLCTMAMARRYLPAGHQRSLAGCCRVAGVPLTDAHSALSDARAAAGLLRHYLALAPDPRPWSDLLRTCATFDWPSLPRTVFTPVTRSSADEPEKHFLDRIVERLPVDAGEAGVEPYLAVLDRALLDRHLSATESDELVDTARYLGLSREIVATAHRRYLAALADAAWEDGTVTSDEADDLRGVAGMLGLAPGAVKDELRRAEAVRSAVGTVPSTAPAASRWALQPGDQVVFTGASRRSRDEWHALAAAAGLVPKEGVTKKTRVVVAADPDSLSGKARTARDRGIPVITEDAFEKFVDDMG</sequence>
<keyword evidence="6" id="KW-1185">Reference proteome</keyword>
<proteinExistence type="predicted"/>
<dbReference type="SMART" id="SM00479">
    <property type="entry name" value="EXOIII"/>
    <property type="match status" value="1"/>
</dbReference>
<dbReference type="InterPro" id="IPR036420">
    <property type="entry name" value="BRCT_dom_sf"/>
</dbReference>
<dbReference type="PANTHER" id="PTHR30231">
    <property type="entry name" value="DNA POLYMERASE III SUBUNIT EPSILON"/>
    <property type="match status" value="1"/>
</dbReference>
<dbReference type="Proteomes" id="UP000589036">
    <property type="component" value="Unassembled WGS sequence"/>
</dbReference>
<dbReference type="PANTHER" id="PTHR30231:SF4">
    <property type="entry name" value="PROTEIN NEN2"/>
    <property type="match status" value="1"/>
</dbReference>
<evidence type="ECO:0000313" key="5">
    <source>
        <dbReference type="EMBL" id="NYE48018.1"/>
    </source>
</evidence>
<dbReference type="AlphaFoldDB" id="A0A852TVQ8"/>
<dbReference type="CDD" id="cd17748">
    <property type="entry name" value="BRCT_DNA_ligase_like"/>
    <property type="match status" value="1"/>
</dbReference>
<organism evidence="5 6">
    <name type="scientific">Spinactinospora alkalitolerans</name>
    <dbReference type="NCBI Taxonomy" id="687207"/>
    <lineage>
        <taxon>Bacteria</taxon>
        <taxon>Bacillati</taxon>
        <taxon>Actinomycetota</taxon>
        <taxon>Actinomycetes</taxon>
        <taxon>Streptosporangiales</taxon>
        <taxon>Nocardiopsidaceae</taxon>
        <taxon>Spinactinospora</taxon>
    </lineage>
</organism>
<name>A0A852TVQ8_9ACTN</name>
<dbReference type="RefSeq" id="WP_179643879.1">
    <property type="nucleotide sequence ID" value="NZ_BAAAYY010000016.1"/>
</dbReference>
<dbReference type="GO" id="GO:0003887">
    <property type="term" value="F:DNA-directed DNA polymerase activity"/>
    <property type="evidence" value="ECO:0007669"/>
    <property type="project" value="UniProtKB-EC"/>
</dbReference>
<dbReference type="Gene3D" id="3.30.420.10">
    <property type="entry name" value="Ribonuclease H-like superfamily/Ribonuclease H"/>
    <property type="match status" value="1"/>
</dbReference>
<comment type="caution">
    <text evidence="5">The sequence shown here is derived from an EMBL/GenBank/DDBJ whole genome shotgun (WGS) entry which is preliminary data.</text>
</comment>
<keyword evidence="3" id="KW-0269">Exonuclease</keyword>
<keyword evidence="5" id="KW-0548">Nucleotidyltransferase</keyword>
<keyword evidence="2" id="KW-0378">Hydrolase</keyword>